<dbReference type="GO" id="GO:0043770">
    <property type="term" value="F:demethylmenaquinone methyltransferase activity"/>
    <property type="evidence" value="ECO:0007669"/>
    <property type="project" value="UniProtKB-UniRule"/>
</dbReference>
<sequence length="234" mass="26000">MPKKENVRKMFDSIAPEYDKLNHILSLDIDRRWRKAAVKEIVDTGSRLAVLDVACGTADFSIAIARKISGGSLVTGVDLSEKMLTIGRKKIVEEGLTDKIVIEPGDCERLRFPDENFDRVAVAFGVRNFEHLGTGIKEMHRVLRPGGKLVILELSVPGNPLLRAMYKLYFLHILPAVGGLVSGDKAAYRYLPASVLKFPEPKAFLEIMESCGFSEVRAESFSAGICRMYTGIRK</sequence>
<evidence type="ECO:0000256" key="5">
    <source>
        <dbReference type="HAMAP-Rule" id="MF_01813"/>
    </source>
</evidence>
<comment type="similarity">
    <text evidence="5">Belongs to the class I-like SAM-binding methyltransferase superfamily. MenG/UbiE family.</text>
</comment>
<dbReference type="EMBL" id="JADIMQ010000076">
    <property type="protein sequence ID" value="MBO8448654.1"/>
    <property type="molecule type" value="Genomic_DNA"/>
</dbReference>
<dbReference type="Pfam" id="PF01209">
    <property type="entry name" value="Ubie_methyltran"/>
    <property type="match status" value="1"/>
</dbReference>
<dbReference type="PROSITE" id="PS01183">
    <property type="entry name" value="UBIE_1"/>
    <property type="match status" value="1"/>
</dbReference>
<dbReference type="AlphaFoldDB" id="A0A9D9EJG7"/>
<dbReference type="GO" id="GO:0032259">
    <property type="term" value="P:methylation"/>
    <property type="evidence" value="ECO:0007669"/>
    <property type="project" value="UniProtKB-KW"/>
</dbReference>
<feature type="binding site" evidence="5">
    <location>
        <position position="78"/>
    </location>
    <ligand>
        <name>S-adenosyl-L-methionine</name>
        <dbReference type="ChEBI" id="CHEBI:59789"/>
    </ligand>
</feature>
<dbReference type="CDD" id="cd02440">
    <property type="entry name" value="AdoMet_MTases"/>
    <property type="match status" value="1"/>
</dbReference>
<feature type="binding site" evidence="5">
    <location>
        <position position="57"/>
    </location>
    <ligand>
        <name>S-adenosyl-L-methionine</name>
        <dbReference type="ChEBI" id="CHEBI:59789"/>
    </ligand>
</feature>
<proteinExistence type="inferred from homology"/>
<evidence type="ECO:0000256" key="2">
    <source>
        <dbReference type="ARBA" id="ARBA00022603"/>
    </source>
</evidence>
<dbReference type="PROSITE" id="PS01184">
    <property type="entry name" value="UBIE_2"/>
    <property type="match status" value="1"/>
</dbReference>
<dbReference type="Proteomes" id="UP000810252">
    <property type="component" value="Unassembled WGS sequence"/>
</dbReference>
<dbReference type="HAMAP" id="MF_01813">
    <property type="entry name" value="MenG_UbiE_methyltr"/>
    <property type="match status" value="1"/>
</dbReference>
<gene>
    <name evidence="6" type="primary">ubiE</name>
    <name evidence="5" type="synonym">menG</name>
    <name evidence="6" type="ORF">IAC29_05215</name>
</gene>
<dbReference type="Gene3D" id="3.40.50.150">
    <property type="entry name" value="Vaccinia Virus protein VP39"/>
    <property type="match status" value="1"/>
</dbReference>
<comment type="catalytic activity">
    <reaction evidence="5">
        <text>a 2-demethylmenaquinol + S-adenosyl-L-methionine = a menaquinol + S-adenosyl-L-homocysteine + H(+)</text>
        <dbReference type="Rhea" id="RHEA:42640"/>
        <dbReference type="Rhea" id="RHEA-COMP:9539"/>
        <dbReference type="Rhea" id="RHEA-COMP:9563"/>
        <dbReference type="ChEBI" id="CHEBI:15378"/>
        <dbReference type="ChEBI" id="CHEBI:18151"/>
        <dbReference type="ChEBI" id="CHEBI:55437"/>
        <dbReference type="ChEBI" id="CHEBI:57856"/>
        <dbReference type="ChEBI" id="CHEBI:59789"/>
        <dbReference type="EC" id="2.1.1.163"/>
    </reaction>
</comment>
<dbReference type="EC" id="2.1.1.163" evidence="5"/>
<evidence type="ECO:0000256" key="3">
    <source>
        <dbReference type="ARBA" id="ARBA00022679"/>
    </source>
</evidence>
<dbReference type="PROSITE" id="PS51608">
    <property type="entry name" value="SAM_MT_UBIE"/>
    <property type="match status" value="1"/>
</dbReference>
<dbReference type="InterPro" id="IPR029063">
    <property type="entry name" value="SAM-dependent_MTases_sf"/>
</dbReference>
<protein>
    <recommendedName>
        <fullName evidence="5">Demethylmenaquinone methyltransferase</fullName>
        <ecNumber evidence="5">2.1.1.163</ecNumber>
    </recommendedName>
</protein>
<comment type="caution">
    <text evidence="5">Lacks conserved residue(s) required for the propagation of feature annotation.</text>
</comment>
<dbReference type="PANTHER" id="PTHR43591:SF24">
    <property type="entry name" value="2-METHOXY-6-POLYPRENYL-1,4-BENZOQUINOL METHYLASE, MITOCHONDRIAL"/>
    <property type="match status" value="1"/>
</dbReference>
<dbReference type="GO" id="GO:0009234">
    <property type="term" value="P:menaquinone biosynthetic process"/>
    <property type="evidence" value="ECO:0007669"/>
    <property type="project" value="UniProtKB-UniRule"/>
</dbReference>
<dbReference type="NCBIfam" id="TIGR01934">
    <property type="entry name" value="MenG_MenH_UbiE"/>
    <property type="match status" value="1"/>
</dbReference>
<keyword evidence="1 5" id="KW-0474">Menaquinone biosynthesis</keyword>
<keyword evidence="2 5" id="KW-0489">Methyltransferase</keyword>
<reference evidence="6" key="2">
    <citation type="journal article" date="2021" name="PeerJ">
        <title>Extensive microbial diversity within the chicken gut microbiome revealed by metagenomics and culture.</title>
        <authorList>
            <person name="Gilroy R."/>
            <person name="Ravi A."/>
            <person name="Getino M."/>
            <person name="Pursley I."/>
            <person name="Horton D.L."/>
            <person name="Alikhan N.F."/>
            <person name="Baker D."/>
            <person name="Gharbi K."/>
            <person name="Hall N."/>
            <person name="Watson M."/>
            <person name="Adriaenssens E.M."/>
            <person name="Foster-Nyarko E."/>
            <person name="Jarju S."/>
            <person name="Secka A."/>
            <person name="Antonio M."/>
            <person name="Oren A."/>
            <person name="Chaudhuri R.R."/>
            <person name="La Ragione R."/>
            <person name="Hildebrand F."/>
            <person name="Pallen M.J."/>
        </authorList>
    </citation>
    <scope>NUCLEOTIDE SEQUENCE</scope>
    <source>
        <strain evidence="6">20514</strain>
    </source>
</reference>
<name>A0A9D9EJG7_9BACT</name>
<evidence type="ECO:0000313" key="7">
    <source>
        <dbReference type="Proteomes" id="UP000810252"/>
    </source>
</evidence>
<evidence type="ECO:0000256" key="4">
    <source>
        <dbReference type="ARBA" id="ARBA00022691"/>
    </source>
</evidence>
<evidence type="ECO:0000313" key="6">
    <source>
        <dbReference type="EMBL" id="MBO8448654.1"/>
    </source>
</evidence>
<dbReference type="NCBIfam" id="NF001244">
    <property type="entry name" value="PRK00216.1-5"/>
    <property type="match status" value="1"/>
</dbReference>
<dbReference type="InterPro" id="IPR023576">
    <property type="entry name" value="UbiE/COQ5_MeTrFase_CS"/>
</dbReference>
<dbReference type="SUPFAM" id="SSF53335">
    <property type="entry name" value="S-adenosyl-L-methionine-dependent methyltransferases"/>
    <property type="match status" value="1"/>
</dbReference>
<dbReference type="PANTHER" id="PTHR43591">
    <property type="entry name" value="METHYLTRANSFERASE"/>
    <property type="match status" value="1"/>
</dbReference>
<keyword evidence="4 5" id="KW-0949">S-adenosyl-L-methionine</keyword>
<evidence type="ECO:0000256" key="1">
    <source>
        <dbReference type="ARBA" id="ARBA00022428"/>
    </source>
</evidence>
<feature type="binding site" evidence="5">
    <location>
        <begin position="106"/>
        <end position="107"/>
    </location>
    <ligand>
        <name>S-adenosyl-L-methionine</name>
        <dbReference type="ChEBI" id="CHEBI:59789"/>
    </ligand>
</feature>
<comment type="pathway">
    <text evidence="5">Quinol/quinone metabolism; menaquinone biosynthesis; menaquinol from 1,4-dihydroxy-2-naphthoate: step 2/2.</text>
</comment>
<comment type="function">
    <text evidence="5">Methyltransferase required for the conversion of demethylmenaquinol (DMKH2) to menaquinol (MKH2).</text>
</comment>
<dbReference type="InterPro" id="IPR004033">
    <property type="entry name" value="UbiE/COQ5_MeTrFase"/>
</dbReference>
<organism evidence="6 7">
    <name type="scientific">Candidatus Cryptobacteroides merdigallinarum</name>
    <dbReference type="NCBI Taxonomy" id="2840770"/>
    <lineage>
        <taxon>Bacteria</taxon>
        <taxon>Pseudomonadati</taxon>
        <taxon>Bacteroidota</taxon>
        <taxon>Bacteroidia</taxon>
        <taxon>Bacteroidales</taxon>
        <taxon>Candidatus Cryptobacteroides</taxon>
    </lineage>
</organism>
<reference evidence="6" key="1">
    <citation type="submission" date="2020-10" db="EMBL/GenBank/DDBJ databases">
        <authorList>
            <person name="Gilroy R."/>
        </authorList>
    </citation>
    <scope>NUCLEOTIDE SEQUENCE</scope>
    <source>
        <strain evidence="6">20514</strain>
    </source>
</reference>
<comment type="caution">
    <text evidence="6">The sequence shown here is derived from an EMBL/GenBank/DDBJ whole genome shotgun (WGS) entry which is preliminary data.</text>
</comment>
<keyword evidence="3 5" id="KW-0808">Transferase</keyword>
<accession>A0A9D9EJG7</accession>